<evidence type="ECO:0000313" key="2">
    <source>
        <dbReference type="EMBL" id="GAA4990936.1"/>
    </source>
</evidence>
<dbReference type="Proteomes" id="UP001501195">
    <property type="component" value="Unassembled WGS sequence"/>
</dbReference>
<keyword evidence="1" id="KW-0472">Membrane</keyword>
<feature type="transmembrane region" description="Helical" evidence="1">
    <location>
        <begin position="123"/>
        <end position="141"/>
    </location>
</feature>
<proteinExistence type="predicted"/>
<keyword evidence="1" id="KW-0812">Transmembrane</keyword>
<dbReference type="RefSeq" id="WP_345713474.1">
    <property type="nucleotide sequence ID" value="NZ_BAABIL010000514.1"/>
</dbReference>
<feature type="transmembrane region" description="Helical" evidence="1">
    <location>
        <begin position="153"/>
        <end position="178"/>
    </location>
</feature>
<dbReference type="Pfam" id="PF06182">
    <property type="entry name" value="ABC2_membrane_6"/>
    <property type="match status" value="1"/>
</dbReference>
<feature type="transmembrane region" description="Helical" evidence="1">
    <location>
        <begin position="64"/>
        <end position="83"/>
    </location>
</feature>
<protein>
    <submittedName>
        <fullName evidence="2">ABC-2 family transporter protein</fullName>
    </submittedName>
</protein>
<comment type="caution">
    <text evidence="2">The sequence shown here is derived from an EMBL/GenBank/DDBJ whole genome shotgun (WGS) entry which is preliminary data.</text>
</comment>
<feature type="transmembrane region" description="Helical" evidence="1">
    <location>
        <begin position="29"/>
        <end position="52"/>
    </location>
</feature>
<evidence type="ECO:0000313" key="3">
    <source>
        <dbReference type="Proteomes" id="UP001501195"/>
    </source>
</evidence>
<accession>A0ABP9I8V7</accession>
<feature type="transmembrane region" description="Helical" evidence="1">
    <location>
        <begin position="209"/>
        <end position="227"/>
    </location>
</feature>
<feature type="transmembrane region" description="Helical" evidence="1">
    <location>
        <begin position="239"/>
        <end position="259"/>
    </location>
</feature>
<evidence type="ECO:0000256" key="1">
    <source>
        <dbReference type="SAM" id="Phobius"/>
    </source>
</evidence>
<keyword evidence="1" id="KW-1133">Transmembrane helix</keyword>
<name>A0ABP9I8V7_9ACTN</name>
<organism evidence="2 3">
    <name type="scientific">Kineococcus glutinatus</name>
    <dbReference type="NCBI Taxonomy" id="1070872"/>
    <lineage>
        <taxon>Bacteria</taxon>
        <taxon>Bacillati</taxon>
        <taxon>Actinomycetota</taxon>
        <taxon>Actinomycetes</taxon>
        <taxon>Kineosporiales</taxon>
        <taxon>Kineosporiaceae</taxon>
        <taxon>Kineococcus</taxon>
    </lineage>
</organism>
<dbReference type="EMBL" id="BAABIL010000514">
    <property type="protein sequence ID" value="GAA4990936.1"/>
    <property type="molecule type" value="Genomic_DNA"/>
</dbReference>
<dbReference type="PANTHER" id="PTHR36833:SF1">
    <property type="entry name" value="INTEGRAL MEMBRANE TRANSPORT PROTEIN"/>
    <property type="match status" value="1"/>
</dbReference>
<dbReference type="PANTHER" id="PTHR36833">
    <property type="entry name" value="SLR0610 PROTEIN-RELATED"/>
    <property type="match status" value="1"/>
</dbReference>
<dbReference type="InterPro" id="IPR010390">
    <property type="entry name" value="ABC-2_transporter-like"/>
</dbReference>
<keyword evidence="3" id="KW-1185">Reference proteome</keyword>
<gene>
    <name evidence="2" type="ORF">GCM10023225_29770</name>
</gene>
<sequence>MAEGAARGRNPYLALVGSRVRSQLAYRSSFAVSVLGDVGFGLAELATVYVVFAHVQALGGLTAWQAGLVFAVANLGFAVADLLTGHVDHLPQFLRTGELDAFLLRPAPVLAQLLTCDVSLRRVGRAGLALAVLLVVLPRAGVDWTVGRALLLASAPLTGAAVFAALFVLAGALQFWLVEGREVVNSFTYGGGFAAQFPASAYGSGLRVLFTYVVPAAATAYLPVLAVLGEPGPAWTPAWLGWCGPLFAAASWAVALLVWRAGLRRYTGAGS</sequence>
<reference evidence="3" key="1">
    <citation type="journal article" date="2019" name="Int. J. Syst. Evol. Microbiol.">
        <title>The Global Catalogue of Microorganisms (GCM) 10K type strain sequencing project: providing services to taxonomists for standard genome sequencing and annotation.</title>
        <authorList>
            <consortium name="The Broad Institute Genomics Platform"/>
            <consortium name="The Broad Institute Genome Sequencing Center for Infectious Disease"/>
            <person name="Wu L."/>
            <person name="Ma J."/>
        </authorList>
    </citation>
    <scope>NUCLEOTIDE SEQUENCE [LARGE SCALE GENOMIC DNA]</scope>
    <source>
        <strain evidence="3">JCM 18126</strain>
    </source>
</reference>